<comment type="caution">
    <text evidence="6">The sequence shown here is derived from an EMBL/GenBank/DDBJ whole genome shotgun (WGS) entry which is preliminary data.</text>
</comment>
<keyword evidence="3" id="KW-0574">Periplasm</keyword>
<dbReference type="Pfam" id="PF13144">
    <property type="entry name" value="ChapFlgA"/>
    <property type="match status" value="1"/>
</dbReference>
<evidence type="ECO:0000313" key="7">
    <source>
        <dbReference type="Proteomes" id="UP000177583"/>
    </source>
</evidence>
<dbReference type="GO" id="GO:0044780">
    <property type="term" value="P:bacterial-type flagellum assembly"/>
    <property type="evidence" value="ECO:0007669"/>
    <property type="project" value="InterPro"/>
</dbReference>
<evidence type="ECO:0000259" key="5">
    <source>
        <dbReference type="SMART" id="SM00858"/>
    </source>
</evidence>
<dbReference type="InterPro" id="IPR017585">
    <property type="entry name" value="SAF_FlgA"/>
</dbReference>
<feature type="signal peptide" evidence="4">
    <location>
        <begin position="1"/>
        <end position="21"/>
    </location>
</feature>
<keyword evidence="6" id="KW-0969">Cilium</keyword>
<dbReference type="AlphaFoldDB" id="A0A1F6H3N0"/>
<organism evidence="6 7">
    <name type="scientific">Candidatus Lambdaproteobacteria bacterium RIFOXYD2_FULL_56_26</name>
    <dbReference type="NCBI Taxonomy" id="1817773"/>
    <lineage>
        <taxon>Bacteria</taxon>
        <taxon>Pseudomonadati</taxon>
        <taxon>Pseudomonadota</taxon>
        <taxon>Candidatus Lambdaproteobacteria</taxon>
    </lineage>
</organism>
<evidence type="ECO:0000313" key="6">
    <source>
        <dbReference type="EMBL" id="OGH04973.1"/>
    </source>
</evidence>
<protein>
    <submittedName>
        <fullName evidence="6">Flagella basal body P-ring formation protein FlgA</fullName>
    </submittedName>
</protein>
<dbReference type="PANTHER" id="PTHR36307">
    <property type="entry name" value="FLAGELLA BASAL BODY P-RING FORMATION PROTEIN FLGA"/>
    <property type="match status" value="1"/>
</dbReference>
<proteinExistence type="predicted"/>
<name>A0A1F6H3N0_9PROT</name>
<keyword evidence="6" id="KW-0282">Flagellum</keyword>
<keyword evidence="2 4" id="KW-0732">Signal</keyword>
<gene>
    <name evidence="6" type="ORF">A2557_08345</name>
</gene>
<dbReference type="NCBIfam" id="TIGR03170">
    <property type="entry name" value="flgA_cterm"/>
    <property type="match status" value="1"/>
</dbReference>
<feature type="chain" id="PRO_5009524932" evidence="4">
    <location>
        <begin position="22"/>
        <end position="326"/>
    </location>
</feature>
<reference evidence="6 7" key="1">
    <citation type="journal article" date="2016" name="Nat. Commun.">
        <title>Thousands of microbial genomes shed light on interconnected biogeochemical processes in an aquifer system.</title>
        <authorList>
            <person name="Anantharaman K."/>
            <person name="Brown C.T."/>
            <person name="Hug L.A."/>
            <person name="Sharon I."/>
            <person name="Castelle C.J."/>
            <person name="Probst A.J."/>
            <person name="Thomas B.C."/>
            <person name="Singh A."/>
            <person name="Wilkins M.J."/>
            <person name="Karaoz U."/>
            <person name="Brodie E.L."/>
            <person name="Williams K.H."/>
            <person name="Hubbard S.S."/>
            <person name="Banfield J.F."/>
        </authorList>
    </citation>
    <scope>NUCLEOTIDE SEQUENCE [LARGE SCALE GENOMIC DNA]</scope>
</reference>
<feature type="domain" description="SAF" evidence="5">
    <location>
        <begin position="201"/>
        <end position="263"/>
    </location>
</feature>
<comment type="subcellular location">
    <subcellularLocation>
        <location evidence="1">Periplasm</location>
    </subcellularLocation>
</comment>
<evidence type="ECO:0000256" key="1">
    <source>
        <dbReference type="ARBA" id="ARBA00004418"/>
    </source>
</evidence>
<dbReference type="CDD" id="cd11614">
    <property type="entry name" value="SAF_CpaB_FlgA_like"/>
    <property type="match status" value="1"/>
</dbReference>
<dbReference type="PANTHER" id="PTHR36307:SF1">
    <property type="entry name" value="FLAGELLA BASAL BODY P-RING FORMATION PROTEIN FLGA"/>
    <property type="match status" value="1"/>
</dbReference>
<evidence type="ECO:0000256" key="2">
    <source>
        <dbReference type="ARBA" id="ARBA00022729"/>
    </source>
</evidence>
<sequence>MWGLLVAVLGLGLGFGPAVQAEPDGELLNKVEIRVMPEAVVYGDTYQLGDIAELDGFDIDLTTRLSKIEIGKSPLPGNSQKLSKGQIDAKMRGLVHPDQYKLILPKEPLVSRASILIEKDQLSQVIVEEIKKNFSEYKDVQVEIQTHLKDQYIPKGEATYVIKRIGTPQKVGGFGSWAVNLEVDRKLYKKLVVRAKVSVVEDVVVAKDVIAKGATISEEDLAKVPKDISNEAADFTDNPGLVVGQQARRDIGKNESIRTHLVEEPVILEKGQPVRLVFQSAGVYLSNMAIAMRDGKKGDVIPVQILGNKKTVYAVVIDAKQVEVAL</sequence>
<dbReference type="InterPro" id="IPR013974">
    <property type="entry name" value="SAF"/>
</dbReference>
<dbReference type="Proteomes" id="UP000177583">
    <property type="component" value="Unassembled WGS sequence"/>
</dbReference>
<dbReference type="InterPro" id="IPR039246">
    <property type="entry name" value="Flagellar_FlgA"/>
</dbReference>
<dbReference type="GO" id="GO:0042597">
    <property type="term" value="C:periplasmic space"/>
    <property type="evidence" value="ECO:0007669"/>
    <property type="project" value="UniProtKB-SubCell"/>
</dbReference>
<dbReference type="SMART" id="SM00858">
    <property type="entry name" value="SAF"/>
    <property type="match status" value="1"/>
</dbReference>
<evidence type="ECO:0000256" key="3">
    <source>
        <dbReference type="ARBA" id="ARBA00022764"/>
    </source>
</evidence>
<dbReference type="EMBL" id="MFNF01000001">
    <property type="protein sequence ID" value="OGH04973.1"/>
    <property type="molecule type" value="Genomic_DNA"/>
</dbReference>
<dbReference type="Gene3D" id="3.90.1210.10">
    <property type="entry name" value="Antifreeze-like/N-acetylneuraminic acid synthase C-terminal domain"/>
    <property type="match status" value="1"/>
</dbReference>
<accession>A0A1F6H3N0</accession>
<keyword evidence="6" id="KW-0966">Cell projection</keyword>
<evidence type="ECO:0000256" key="4">
    <source>
        <dbReference type="SAM" id="SignalP"/>
    </source>
</evidence>
<dbReference type="Gene3D" id="2.30.30.760">
    <property type="match status" value="1"/>
</dbReference>